<dbReference type="InterPro" id="IPR050789">
    <property type="entry name" value="Diverse_Enzym_Activities"/>
</dbReference>
<dbReference type="PANTHER" id="PTHR43283:SF11">
    <property type="entry name" value="BETA-LACTAMASE-RELATED DOMAIN-CONTAINING PROTEIN"/>
    <property type="match status" value="1"/>
</dbReference>
<feature type="chain" id="PRO_5018639843" evidence="2">
    <location>
        <begin position="25"/>
        <end position="392"/>
    </location>
</feature>
<gene>
    <name evidence="4" type="ORF">EOD73_14800</name>
</gene>
<organism evidence="4 5">
    <name type="scientific">Inhella crocodyli</name>
    <dbReference type="NCBI Taxonomy" id="2499851"/>
    <lineage>
        <taxon>Bacteria</taxon>
        <taxon>Pseudomonadati</taxon>
        <taxon>Pseudomonadota</taxon>
        <taxon>Betaproteobacteria</taxon>
        <taxon>Burkholderiales</taxon>
        <taxon>Sphaerotilaceae</taxon>
        <taxon>Inhella</taxon>
    </lineage>
</organism>
<evidence type="ECO:0000313" key="5">
    <source>
        <dbReference type="Proteomes" id="UP000288587"/>
    </source>
</evidence>
<dbReference type="InterPro" id="IPR012338">
    <property type="entry name" value="Beta-lactam/transpept-like"/>
</dbReference>
<evidence type="ECO:0000259" key="3">
    <source>
        <dbReference type="Pfam" id="PF00144"/>
    </source>
</evidence>
<name>A0A3S2XSV1_9BURK</name>
<dbReference type="AlphaFoldDB" id="A0A3S2XSV1"/>
<sequence>MTFRPALVALLLASGALLAPSLHAAEPYFPPRGDWARCEPQCRMDAAAVAEAVREVQKNENPLPRDQAVAWAQTFGSREPHFGGILGPMAVRGPMTGVVIHRGKVQAAFGEPERVDMSHSITKSFLSAVVGLAVQDGRIASVDEPVVRSMPREVQEAHFATPKNAAITWTHLLQQTSDWEGTLWGRPDWADRPTGATPDDWPKVPRVPAGTVHEYNDVRVNLLALAALQVLRRPLPEVLRERLMEPMQASPNWRWHGYSNSWVELDGQRLQSVSGGGHWGGGLFLSAWDMARFGYLQLNQGRWAGRQLLDAAWLRAAVTPSGPNPSVGYANFYLNADRKALPSAPASAVIHRGNGQNVIYVDRENELVVVLRWVKDDAAIDAFIGRLLAARR</sequence>
<dbReference type="Gene3D" id="3.40.710.10">
    <property type="entry name" value="DD-peptidase/beta-lactamase superfamily"/>
    <property type="match status" value="1"/>
</dbReference>
<dbReference type="SUPFAM" id="SSF56601">
    <property type="entry name" value="beta-lactamase/transpeptidase-like"/>
    <property type="match status" value="1"/>
</dbReference>
<proteinExistence type="predicted"/>
<keyword evidence="5" id="KW-1185">Reference proteome</keyword>
<keyword evidence="2" id="KW-0732">Signal</keyword>
<evidence type="ECO:0000256" key="2">
    <source>
        <dbReference type="SAM" id="SignalP"/>
    </source>
</evidence>
<protein>
    <submittedName>
        <fullName evidence="4">Class C beta-lactamase-related serine hydrolase</fullName>
    </submittedName>
</protein>
<dbReference type="InterPro" id="IPR001466">
    <property type="entry name" value="Beta-lactam-related"/>
</dbReference>
<dbReference type="Proteomes" id="UP000288587">
    <property type="component" value="Unassembled WGS sequence"/>
</dbReference>
<feature type="signal peptide" evidence="2">
    <location>
        <begin position="1"/>
        <end position="24"/>
    </location>
</feature>
<reference evidence="4 5" key="1">
    <citation type="submission" date="2019-01" db="EMBL/GenBank/DDBJ databases">
        <authorList>
            <person name="Chen W.-M."/>
        </authorList>
    </citation>
    <scope>NUCLEOTIDE SEQUENCE [LARGE SCALE GENOMIC DNA]</scope>
    <source>
        <strain evidence="4 5">CCP-18</strain>
    </source>
</reference>
<dbReference type="OrthoDB" id="8582986at2"/>
<feature type="domain" description="Beta-lactamase-related" evidence="3">
    <location>
        <begin position="119"/>
        <end position="371"/>
    </location>
</feature>
<dbReference type="Pfam" id="PF00144">
    <property type="entry name" value="Beta-lactamase"/>
    <property type="match status" value="1"/>
</dbReference>
<comment type="caution">
    <text evidence="4">The sequence shown here is derived from an EMBL/GenBank/DDBJ whole genome shotgun (WGS) entry which is preliminary data.</text>
</comment>
<dbReference type="RefSeq" id="WP_127683795.1">
    <property type="nucleotide sequence ID" value="NZ_SACM01000004.1"/>
</dbReference>
<evidence type="ECO:0000313" key="4">
    <source>
        <dbReference type="EMBL" id="RVT83831.1"/>
    </source>
</evidence>
<evidence type="ECO:0000256" key="1">
    <source>
        <dbReference type="ARBA" id="ARBA00022801"/>
    </source>
</evidence>
<accession>A0A3S2XSV1</accession>
<keyword evidence="1 4" id="KW-0378">Hydrolase</keyword>
<dbReference type="GO" id="GO:0016787">
    <property type="term" value="F:hydrolase activity"/>
    <property type="evidence" value="ECO:0007669"/>
    <property type="project" value="UniProtKB-KW"/>
</dbReference>
<dbReference type="PANTHER" id="PTHR43283">
    <property type="entry name" value="BETA-LACTAMASE-RELATED"/>
    <property type="match status" value="1"/>
</dbReference>
<dbReference type="EMBL" id="SACM01000004">
    <property type="protein sequence ID" value="RVT83831.1"/>
    <property type="molecule type" value="Genomic_DNA"/>
</dbReference>